<dbReference type="AlphaFoldDB" id="A0A369QIC0"/>
<dbReference type="PANTHER" id="PTHR46401">
    <property type="entry name" value="GLYCOSYLTRANSFERASE WBBK-RELATED"/>
    <property type="match status" value="1"/>
</dbReference>
<sequence length="360" mass="40783">MLFPEIYVNARFLTQPITGVQRFAIEISKQLKKIIPGINFIAPKAIIHQLIAEELEVITFGSYSGHVWEQIELPLFLKKCGAVLLLNLANTAPLFFDKNIITIHDLAFKVNPQWFSKPFSIYYNWLIPKISRKALHIFTVSEASKKEINKLIGIPAHHITVAYNAVSNNLEIKANQSTNRLNIPEKYILSVASVDPRKNLLCLIDAYVKLALPGFKLCLVGRKYKVFAESNLFALIKANSNIIFLEDTSDTELALLYQHAQVFVYPSFYEGFGIPNLEAMALQCAVITSDIPVFREVCGEAALYFNPDDSSQLAEKIATLLSNPENKNRMKQKGKIQAEKFNWFNSAQKYEQIVLKLLIN</sequence>
<evidence type="ECO:0000259" key="2">
    <source>
        <dbReference type="Pfam" id="PF00534"/>
    </source>
</evidence>
<evidence type="ECO:0000313" key="4">
    <source>
        <dbReference type="EMBL" id="RDC62976.1"/>
    </source>
</evidence>
<proteinExistence type="predicted"/>
<protein>
    <submittedName>
        <fullName evidence="4">Protein RfbU</fullName>
        <ecNumber evidence="4">2.4.1.-</ecNumber>
    </submittedName>
</protein>
<comment type="caution">
    <text evidence="4">The sequence shown here is derived from an EMBL/GenBank/DDBJ whole genome shotgun (WGS) entry which is preliminary data.</text>
</comment>
<dbReference type="Gene3D" id="3.40.50.2000">
    <property type="entry name" value="Glycogen Phosphorylase B"/>
    <property type="match status" value="2"/>
</dbReference>
<dbReference type="InterPro" id="IPR001296">
    <property type="entry name" value="Glyco_trans_1"/>
</dbReference>
<feature type="domain" description="Glycosyl transferase family 1" evidence="2">
    <location>
        <begin position="179"/>
        <end position="335"/>
    </location>
</feature>
<evidence type="ECO:0000259" key="3">
    <source>
        <dbReference type="Pfam" id="PF13439"/>
    </source>
</evidence>
<evidence type="ECO:0000313" key="5">
    <source>
        <dbReference type="Proteomes" id="UP000253919"/>
    </source>
</evidence>
<dbReference type="InterPro" id="IPR028098">
    <property type="entry name" value="Glyco_trans_4-like_N"/>
</dbReference>
<keyword evidence="1 4" id="KW-0808">Transferase</keyword>
<dbReference type="SUPFAM" id="SSF53756">
    <property type="entry name" value="UDP-Glycosyltransferase/glycogen phosphorylase"/>
    <property type="match status" value="1"/>
</dbReference>
<evidence type="ECO:0000256" key="1">
    <source>
        <dbReference type="ARBA" id="ARBA00022679"/>
    </source>
</evidence>
<accession>A0A369QIC0</accession>
<dbReference type="Pfam" id="PF13439">
    <property type="entry name" value="Glyco_transf_4"/>
    <property type="match status" value="1"/>
</dbReference>
<dbReference type="RefSeq" id="WP_115372352.1">
    <property type="nucleotide sequence ID" value="NZ_QASA01000001.1"/>
</dbReference>
<dbReference type="Pfam" id="PF00534">
    <property type="entry name" value="Glycos_transf_1"/>
    <property type="match status" value="1"/>
</dbReference>
<name>A0A369QIC0_9BACT</name>
<dbReference type="EMBL" id="QASA01000001">
    <property type="protein sequence ID" value="RDC62976.1"/>
    <property type="molecule type" value="Genomic_DNA"/>
</dbReference>
<dbReference type="Proteomes" id="UP000253919">
    <property type="component" value="Unassembled WGS sequence"/>
</dbReference>
<gene>
    <name evidence="4" type="ORF">AHMF7616_01575</name>
</gene>
<dbReference type="OrthoDB" id="9801609at2"/>
<feature type="domain" description="Glycosyltransferase subfamily 4-like N-terminal" evidence="3">
    <location>
        <begin position="100"/>
        <end position="166"/>
    </location>
</feature>
<dbReference type="CDD" id="cd03809">
    <property type="entry name" value="GT4_MtfB-like"/>
    <property type="match status" value="1"/>
</dbReference>
<dbReference type="GO" id="GO:0016757">
    <property type="term" value="F:glycosyltransferase activity"/>
    <property type="evidence" value="ECO:0007669"/>
    <property type="project" value="UniProtKB-KW"/>
</dbReference>
<organism evidence="4 5">
    <name type="scientific">Adhaeribacter pallidiroseus</name>
    <dbReference type="NCBI Taxonomy" id="2072847"/>
    <lineage>
        <taxon>Bacteria</taxon>
        <taxon>Pseudomonadati</taxon>
        <taxon>Bacteroidota</taxon>
        <taxon>Cytophagia</taxon>
        <taxon>Cytophagales</taxon>
        <taxon>Hymenobacteraceae</taxon>
        <taxon>Adhaeribacter</taxon>
    </lineage>
</organism>
<keyword evidence="5" id="KW-1185">Reference proteome</keyword>
<dbReference type="PANTHER" id="PTHR46401:SF2">
    <property type="entry name" value="GLYCOSYLTRANSFERASE WBBK-RELATED"/>
    <property type="match status" value="1"/>
</dbReference>
<dbReference type="GO" id="GO:0009103">
    <property type="term" value="P:lipopolysaccharide biosynthetic process"/>
    <property type="evidence" value="ECO:0007669"/>
    <property type="project" value="TreeGrafter"/>
</dbReference>
<dbReference type="EC" id="2.4.1.-" evidence="4"/>
<keyword evidence="4" id="KW-0328">Glycosyltransferase</keyword>
<reference evidence="4 5" key="1">
    <citation type="submission" date="2018-04" db="EMBL/GenBank/DDBJ databases">
        <title>Adhaeribacter sp. HMF7616 genome sequencing and assembly.</title>
        <authorList>
            <person name="Kang H."/>
            <person name="Kang J."/>
            <person name="Cha I."/>
            <person name="Kim H."/>
            <person name="Joh K."/>
        </authorList>
    </citation>
    <scope>NUCLEOTIDE SEQUENCE [LARGE SCALE GENOMIC DNA]</scope>
    <source>
        <strain evidence="4 5">HMF7616</strain>
    </source>
</reference>